<gene>
    <name evidence="2" type="ORF">H8718_06255</name>
</gene>
<feature type="region of interest" description="Disordered" evidence="1">
    <location>
        <begin position="91"/>
        <end position="119"/>
    </location>
</feature>
<evidence type="ECO:0000256" key="1">
    <source>
        <dbReference type="SAM" id="MobiDB-lite"/>
    </source>
</evidence>
<protein>
    <submittedName>
        <fullName evidence="2">HK97 gp10 family phage protein</fullName>
    </submittedName>
</protein>
<dbReference type="AlphaFoldDB" id="A0A926EJD1"/>
<name>A0A926EJD1_9FIRM</name>
<evidence type="ECO:0000313" key="3">
    <source>
        <dbReference type="Proteomes" id="UP000655830"/>
    </source>
</evidence>
<accession>A0A926EJD1</accession>
<dbReference type="InterPro" id="IPR010064">
    <property type="entry name" value="HK97-gp10_tail"/>
</dbReference>
<dbReference type="Proteomes" id="UP000655830">
    <property type="component" value="Unassembled WGS sequence"/>
</dbReference>
<keyword evidence="3" id="KW-1185">Reference proteome</keyword>
<dbReference type="RefSeq" id="WP_249332293.1">
    <property type="nucleotide sequence ID" value="NZ_JACRSY010000008.1"/>
</dbReference>
<organism evidence="2 3">
    <name type="scientific">Zhenhengia yiwuensis</name>
    <dbReference type="NCBI Taxonomy" id="2763666"/>
    <lineage>
        <taxon>Bacteria</taxon>
        <taxon>Bacillati</taxon>
        <taxon>Bacillota</taxon>
        <taxon>Clostridia</taxon>
        <taxon>Lachnospirales</taxon>
        <taxon>Lachnospiraceae</taxon>
        <taxon>Zhenhengia</taxon>
    </lineage>
</organism>
<feature type="compositionally biased region" description="Basic residues" evidence="1">
    <location>
        <begin position="99"/>
        <end position="116"/>
    </location>
</feature>
<reference evidence="2" key="1">
    <citation type="submission" date="2020-08" db="EMBL/GenBank/DDBJ databases">
        <title>Genome public.</title>
        <authorList>
            <person name="Liu C."/>
            <person name="Sun Q."/>
        </authorList>
    </citation>
    <scope>NUCLEOTIDE SEQUENCE</scope>
    <source>
        <strain evidence="2">NSJ-12</strain>
    </source>
</reference>
<dbReference type="EMBL" id="JACRSY010000008">
    <property type="protein sequence ID" value="MBC8579138.1"/>
    <property type="molecule type" value="Genomic_DNA"/>
</dbReference>
<evidence type="ECO:0000313" key="2">
    <source>
        <dbReference type="EMBL" id="MBC8579138.1"/>
    </source>
</evidence>
<comment type="caution">
    <text evidence="2">The sequence shown here is derived from an EMBL/GenBank/DDBJ whole genome shotgun (WGS) entry which is preliminary data.</text>
</comment>
<dbReference type="Pfam" id="PF04883">
    <property type="entry name" value="HK97-gp10_like"/>
    <property type="match status" value="1"/>
</dbReference>
<proteinExistence type="predicted"/>
<sequence>MFEINGLDTLSKKLEVLANNYPKQSDELLVKMGNKFRNHVKQLTPDSGNANTKRKLMKSYRVSKVQGYGSDRFVEFRSTAPHFHLIERGHDVVAPKSQPKNKKRRRVSTANRKKYEKGKSRVEGKYMVKKTTIQFQKEFPSDVEKMVNKMIRNI</sequence>